<name>A0A1X4NK63_9RHOB</name>
<dbReference type="RefSeq" id="WP_085638073.1">
    <property type="nucleotide sequence ID" value="NZ_JFKC01000011.1"/>
</dbReference>
<dbReference type="Proteomes" id="UP000193926">
    <property type="component" value="Unassembled WGS sequence"/>
</dbReference>
<dbReference type="SUPFAM" id="SSF64518">
    <property type="entry name" value="Phase 1 flagellin"/>
    <property type="match status" value="1"/>
</dbReference>
<dbReference type="OrthoDB" id="7312911at2"/>
<dbReference type="AlphaFoldDB" id="A0A1X4NK63"/>
<evidence type="ECO:0000313" key="3">
    <source>
        <dbReference type="Proteomes" id="UP000193926"/>
    </source>
</evidence>
<feature type="domain" description="Flagellin C-terminal" evidence="1">
    <location>
        <begin position="257"/>
        <end position="330"/>
    </location>
</feature>
<dbReference type="InterPro" id="IPR046358">
    <property type="entry name" value="Flagellin_C"/>
</dbReference>
<keyword evidence="3" id="KW-1185">Reference proteome</keyword>
<sequence length="331" mass="35007">MRAIGDLASYMLASRLQTDLRNQADSAAESATTGLAADKARHLGGATLAITLLERKSSLLVQHQRGISEAAVLAGASQATLERIQEQSVDLANDLAIVPQLQNSSQIQALSLDASRVFVDTVNALNSSIAGRYLFSGSATQTKPLPDGAVFLDMIRTDLAGASSAADVLAGVDAWFDALSGSFDAVYQGSTDGFMTLPLSSETTAVFALRADGETPRGVLRALAKTALAESAGLSLPEQSQILEAGRADLLQGDQWLTEERASLGLTEARIADAASATEADITRIELDRLSLIGVDQFEAAAEFEAAQQQLDVFYRIAARQSRTSLAEYLR</sequence>
<reference evidence="2 3" key="1">
    <citation type="submission" date="2014-03" db="EMBL/GenBank/DDBJ databases">
        <title>The draft genome sequence of Marivita geojedonensis KCTC 23882.</title>
        <authorList>
            <person name="Lai Q."/>
            <person name="Shao Z."/>
        </authorList>
    </citation>
    <scope>NUCLEOTIDE SEQUENCE [LARGE SCALE GENOMIC DNA]</scope>
    <source>
        <strain evidence="2 3">DPG-138</strain>
    </source>
</reference>
<proteinExistence type="predicted"/>
<protein>
    <recommendedName>
        <fullName evidence="1">Flagellin C-terminal domain-containing protein</fullName>
    </recommendedName>
</protein>
<gene>
    <name evidence="2" type="ORF">MGEO_12390</name>
</gene>
<dbReference type="STRING" id="1123756.MGEO_12390"/>
<evidence type="ECO:0000313" key="2">
    <source>
        <dbReference type="EMBL" id="OSQ50589.1"/>
    </source>
</evidence>
<dbReference type="EMBL" id="JFKC01000011">
    <property type="protein sequence ID" value="OSQ50589.1"/>
    <property type="molecule type" value="Genomic_DNA"/>
</dbReference>
<dbReference type="Pfam" id="PF00700">
    <property type="entry name" value="Flagellin_C"/>
    <property type="match status" value="1"/>
</dbReference>
<dbReference type="Gene3D" id="1.20.1330.10">
    <property type="entry name" value="f41 fragment of flagellin, N-terminal domain"/>
    <property type="match status" value="1"/>
</dbReference>
<organism evidence="2 3">
    <name type="scientific">Marivita geojedonensis</name>
    <dbReference type="NCBI Taxonomy" id="1123756"/>
    <lineage>
        <taxon>Bacteria</taxon>
        <taxon>Pseudomonadati</taxon>
        <taxon>Pseudomonadota</taxon>
        <taxon>Alphaproteobacteria</taxon>
        <taxon>Rhodobacterales</taxon>
        <taxon>Roseobacteraceae</taxon>
        <taxon>Marivita</taxon>
    </lineage>
</organism>
<comment type="caution">
    <text evidence="2">The sequence shown here is derived from an EMBL/GenBank/DDBJ whole genome shotgun (WGS) entry which is preliminary data.</text>
</comment>
<accession>A0A1X4NK63</accession>
<evidence type="ECO:0000259" key="1">
    <source>
        <dbReference type="Pfam" id="PF00700"/>
    </source>
</evidence>